<evidence type="ECO:0000313" key="3">
    <source>
        <dbReference type="Proteomes" id="UP000604391"/>
    </source>
</evidence>
<dbReference type="EMBL" id="DVAD01000016">
    <property type="protein sequence ID" value="HIJ99860.1"/>
    <property type="molecule type" value="Genomic_DNA"/>
</dbReference>
<feature type="compositionally biased region" description="Acidic residues" evidence="1">
    <location>
        <begin position="20"/>
        <end position="38"/>
    </location>
</feature>
<sequence length="74" mass="7889">MVIKFGQSTISLQEVGSSSENEESLTESSSEEAEESTEEGTLAKCPNCEQNTLKIEQGCSSCTNPECGMSKCDS</sequence>
<protein>
    <submittedName>
        <fullName evidence="2">Uncharacterized protein</fullName>
    </submittedName>
</protein>
<reference evidence="2 3" key="1">
    <citation type="journal article" name="Nat. Commun.">
        <title>Undinarchaeota illuminate DPANN phylogeny and the impact of gene transfer on archaeal evolution.</title>
        <authorList>
            <person name="Dombrowski N."/>
            <person name="Williams T.A."/>
            <person name="Sun J."/>
            <person name="Woodcroft B.J."/>
            <person name="Lee J.H."/>
            <person name="Minh B.Q."/>
            <person name="Rinke C."/>
            <person name="Spang A."/>
        </authorList>
    </citation>
    <scope>NUCLEOTIDE SEQUENCE [LARGE SCALE GENOMIC DNA]</scope>
    <source>
        <strain evidence="2">MAG_bin17</strain>
    </source>
</reference>
<organism evidence="2 3">
    <name type="scientific">Candidatus Undinarchaeum marinum</name>
    <dbReference type="NCBI Taxonomy" id="2756141"/>
    <lineage>
        <taxon>Archaea</taxon>
        <taxon>Candidatus Undinarchaeota</taxon>
        <taxon>Candidatus Undinarchaeia</taxon>
        <taxon>Candidatus Undinarchaeales</taxon>
        <taxon>Candidatus Undinarchaeaceae</taxon>
        <taxon>Candidatus Undinarchaeum</taxon>
    </lineage>
</organism>
<feature type="compositionally biased region" description="Polar residues" evidence="1">
    <location>
        <begin position="1"/>
        <end position="16"/>
    </location>
</feature>
<accession>A0A832V0I8</accession>
<comment type="caution">
    <text evidence="2">The sequence shown here is derived from an EMBL/GenBank/DDBJ whole genome shotgun (WGS) entry which is preliminary data.</text>
</comment>
<dbReference type="AlphaFoldDB" id="A0A832V0I8"/>
<keyword evidence="3" id="KW-1185">Reference proteome</keyword>
<evidence type="ECO:0000256" key="1">
    <source>
        <dbReference type="SAM" id="MobiDB-lite"/>
    </source>
</evidence>
<feature type="region of interest" description="Disordered" evidence="1">
    <location>
        <begin position="1"/>
        <end position="41"/>
    </location>
</feature>
<evidence type="ECO:0000313" key="2">
    <source>
        <dbReference type="EMBL" id="HIJ99860.1"/>
    </source>
</evidence>
<proteinExistence type="predicted"/>
<gene>
    <name evidence="2" type="ORF">H1011_03540</name>
</gene>
<dbReference type="Proteomes" id="UP000604391">
    <property type="component" value="Unassembled WGS sequence"/>
</dbReference>
<name>A0A832V0I8_9ARCH</name>